<dbReference type="AlphaFoldDB" id="A0A1B4G232"/>
<dbReference type="EMBL" id="CP013389">
    <property type="protein sequence ID" value="AOJ09974.1"/>
    <property type="molecule type" value="Genomic_DNA"/>
</dbReference>
<dbReference type="InterPro" id="IPR056746">
    <property type="entry name" value="SPAN_dom"/>
</dbReference>
<feature type="compositionally biased region" description="Polar residues" evidence="1">
    <location>
        <begin position="326"/>
        <end position="337"/>
    </location>
</feature>
<evidence type="ECO:0000259" key="2">
    <source>
        <dbReference type="Pfam" id="PF02510"/>
    </source>
</evidence>
<name>A0A1B4G232_9BURK</name>
<dbReference type="Proteomes" id="UP000067711">
    <property type="component" value="Chromosome 1"/>
</dbReference>
<feature type="compositionally biased region" description="Low complexity" evidence="1">
    <location>
        <begin position="309"/>
        <end position="318"/>
    </location>
</feature>
<evidence type="ECO:0000313" key="4">
    <source>
        <dbReference type="Proteomes" id="UP000067711"/>
    </source>
</evidence>
<feature type="compositionally biased region" description="Low complexity" evidence="1">
    <location>
        <begin position="176"/>
        <end position="189"/>
    </location>
</feature>
<reference evidence="3 4" key="1">
    <citation type="submission" date="2015-12" db="EMBL/GenBank/DDBJ databases">
        <title>Diversity of Burkholderia near neighbor genomes.</title>
        <authorList>
            <person name="Sahl J."/>
            <person name="Wagner D."/>
            <person name="Keim P."/>
        </authorList>
    </citation>
    <scope>NUCLEOTIDE SEQUENCE [LARGE SCALE GENOMIC DNA]</scope>
    <source>
        <strain evidence="3 4">BDU8</strain>
    </source>
</reference>
<feature type="compositionally biased region" description="Basic and acidic residues" evidence="1">
    <location>
        <begin position="28"/>
        <end position="54"/>
    </location>
</feature>
<protein>
    <submittedName>
        <fullName evidence="3">BsaU protein</fullName>
    </submittedName>
</protein>
<gene>
    <name evidence="3" type="ORF">WS71_22180</name>
</gene>
<dbReference type="Pfam" id="PF02510">
    <property type="entry name" value="SPAN"/>
    <property type="match status" value="1"/>
</dbReference>
<feature type="compositionally biased region" description="Low complexity" evidence="1">
    <location>
        <begin position="209"/>
        <end position="253"/>
    </location>
</feature>
<feature type="domain" description="Surface presentation of antigen" evidence="2">
    <location>
        <begin position="326"/>
        <end position="409"/>
    </location>
</feature>
<feature type="compositionally biased region" description="Basic and acidic residues" evidence="1">
    <location>
        <begin position="384"/>
        <end position="395"/>
    </location>
</feature>
<evidence type="ECO:0000313" key="3">
    <source>
        <dbReference type="EMBL" id="AOJ09974.1"/>
    </source>
</evidence>
<feature type="region of interest" description="Disordered" evidence="1">
    <location>
        <begin position="373"/>
        <end position="411"/>
    </location>
</feature>
<organism evidence="3 4">
    <name type="scientific">Burkholderia mayonis</name>
    <dbReference type="NCBI Taxonomy" id="1385591"/>
    <lineage>
        <taxon>Bacteria</taxon>
        <taxon>Pseudomonadati</taxon>
        <taxon>Pseudomonadota</taxon>
        <taxon>Betaproteobacteria</taxon>
        <taxon>Burkholderiales</taxon>
        <taxon>Burkholderiaceae</taxon>
        <taxon>Burkholderia</taxon>
        <taxon>pseudomallei group</taxon>
    </lineage>
</organism>
<feature type="compositionally biased region" description="Basic and acidic residues" evidence="1">
    <location>
        <begin position="131"/>
        <end position="145"/>
    </location>
</feature>
<feature type="compositionally biased region" description="Basic and acidic residues" evidence="1">
    <location>
        <begin position="261"/>
        <end position="272"/>
    </location>
</feature>
<sequence length="411" mass="42955">MGSTISISAPIASAVEPAPRAEPAGVERTTDLQRAYREQCREALDKRDNGRDDGGDCDAAGAGRAHAKKKVKRKGEPPVAAVWACVPHQARDRAIALRFDDARRGAGARDAGVEASVKTDGGASTARRAKTSVEPRGETAMRDDSTALDAVRAKRTRTPGASIADARVSRADVETAASPASAHAARAAHGPSDGGARVAAGEASPRPAMPAEKPAAIAASQSPSSSPATATATATAAAATATAAPATDIAPATRRSPAGATRERIAGDDPGRPGDASLAGFHRPLQPQGSMHAAEPPARAHDPSRAARQRTQAGAAQADARDIRETQGTQVRYSFNSWDGRPAVDLRFDPGGAPRVVNAQPSHERVQRAMEHGVDRLTPGWTVEFDRQRADDDGGRSPWRRARQEPEEDER</sequence>
<proteinExistence type="predicted"/>
<evidence type="ECO:0000256" key="1">
    <source>
        <dbReference type="SAM" id="MobiDB-lite"/>
    </source>
</evidence>
<accession>A0A1B4G232</accession>
<dbReference type="RefSeq" id="WP_066488318.1">
    <property type="nucleotide sequence ID" value="NZ_CP013389.1"/>
</dbReference>
<feature type="region of interest" description="Disordered" evidence="1">
    <location>
        <begin position="1"/>
        <end position="80"/>
    </location>
</feature>
<feature type="region of interest" description="Disordered" evidence="1">
    <location>
        <begin position="105"/>
        <end position="342"/>
    </location>
</feature>
<feature type="compositionally biased region" description="Low complexity" evidence="1">
    <location>
        <begin position="1"/>
        <end position="18"/>
    </location>
</feature>